<gene>
    <name evidence="1" type="ORF">EZS28_056508</name>
</gene>
<dbReference type="EMBL" id="SNRW01050289">
    <property type="protein sequence ID" value="KAA6309445.1"/>
    <property type="molecule type" value="Genomic_DNA"/>
</dbReference>
<dbReference type="AlphaFoldDB" id="A0A5J4PIX3"/>
<dbReference type="Proteomes" id="UP000324800">
    <property type="component" value="Unassembled WGS sequence"/>
</dbReference>
<organism evidence="1 2">
    <name type="scientific">Streblomastix strix</name>
    <dbReference type="NCBI Taxonomy" id="222440"/>
    <lineage>
        <taxon>Eukaryota</taxon>
        <taxon>Metamonada</taxon>
        <taxon>Preaxostyla</taxon>
        <taxon>Oxymonadida</taxon>
        <taxon>Streblomastigidae</taxon>
        <taxon>Streblomastix</taxon>
    </lineage>
</organism>
<protein>
    <submittedName>
        <fullName evidence="1">Uncharacterized protein</fullName>
    </submittedName>
</protein>
<feature type="non-terminal residue" evidence="1">
    <location>
        <position position="1"/>
    </location>
</feature>
<sequence length="40" mass="4543">HGHEQDSLKPFMITFFYKALMQEAESASTIELLYEIAVPG</sequence>
<name>A0A5J4PIX3_9EUKA</name>
<comment type="caution">
    <text evidence="1">The sequence shown here is derived from an EMBL/GenBank/DDBJ whole genome shotgun (WGS) entry which is preliminary data.</text>
</comment>
<evidence type="ECO:0000313" key="1">
    <source>
        <dbReference type="EMBL" id="KAA6309445.1"/>
    </source>
</evidence>
<proteinExistence type="predicted"/>
<evidence type="ECO:0000313" key="2">
    <source>
        <dbReference type="Proteomes" id="UP000324800"/>
    </source>
</evidence>
<accession>A0A5J4PIX3</accession>
<reference evidence="1 2" key="1">
    <citation type="submission" date="2019-03" db="EMBL/GenBank/DDBJ databases">
        <title>Single cell metagenomics reveals metabolic interactions within the superorganism composed of flagellate Streblomastix strix and complex community of Bacteroidetes bacteria on its surface.</title>
        <authorList>
            <person name="Treitli S.C."/>
            <person name="Kolisko M."/>
            <person name="Husnik F."/>
            <person name="Keeling P."/>
            <person name="Hampl V."/>
        </authorList>
    </citation>
    <scope>NUCLEOTIDE SEQUENCE [LARGE SCALE GENOMIC DNA]</scope>
    <source>
        <strain evidence="1">ST1C</strain>
    </source>
</reference>